<sequence>MMNSFPKHTEEIIRPIIPGRWIILWAFLFVSLPVRSQENILERRYSFDYDNISVAAFFDSLSVRYDIAFSYDASLIAGDSIVDVRADSVYLDQWLKRTFHQEELEIHQMDRQIIISSEPARVDVGSIHIRGVVVDSASQEPMDMVNIGIAGKSLGTASNRQGKFGFFLPAEYAGEKLVFSSLGYRRDSLIIPASDTTVVVSLSETSVHLPEVLVKLVKPEEIMREVVRRKKENYAENPLILTAFFRETIQQDKKYVDVSEAVVEIFKPPYFQEYALERVRFVKGRKGQYSGDMEMIDFKLQGGPFLFSRVDIVRQGGFLPDEAGNSVYQYSFKRMDYDHGRTVFVIGFEPQNDTGELLYEGEIVVDEASFAIVSASFQMTGKTIRKSREYLIRRDSRRFRTKPSFARYRIDYRPWNDKWILNSVRGEVNMKVIDRKENIRTVFNTVSELLITDLRDGERKEFRWSDAFRADYILSDQIESYDDDFWSRYNIISPDDSVEKIFEKQEE</sequence>
<dbReference type="RefSeq" id="WP_114437960.1">
    <property type="nucleotide sequence ID" value="NZ_QPIZ01000031.1"/>
</dbReference>
<accession>A0A368UKA2</accession>
<dbReference type="InterPro" id="IPR008969">
    <property type="entry name" value="CarboxyPept-like_regulatory"/>
</dbReference>
<organism evidence="1 2">
    <name type="scientific">Marinilabilia salmonicolor</name>
    <dbReference type="NCBI Taxonomy" id="989"/>
    <lineage>
        <taxon>Bacteria</taxon>
        <taxon>Pseudomonadati</taxon>
        <taxon>Bacteroidota</taxon>
        <taxon>Bacteroidia</taxon>
        <taxon>Marinilabiliales</taxon>
        <taxon>Marinilabiliaceae</taxon>
        <taxon>Marinilabilia</taxon>
    </lineage>
</organism>
<evidence type="ECO:0000313" key="1">
    <source>
        <dbReference type="EMBL" id="RCW29127.1"/>
    </source>
</evidence>
<keyword evidence="2" id="KW-1185">Reference proteome</keyword>
<protein>
    <submittedName>
        <fullName evidence="1">Carboxypeptidase-like protein</fullName>
    </submittedName>
</protein>
<keyword evidence="1" id="KW-0645">Protease</keyword>
<dbReference type="EMBL" id="QPIZ01000031">
    <property type="protein sequence ID" value="RCW29127.1"/>
    <property type="molecule type" value="Genomic_DNA"/>
</dbReference>
<dbReference type="SUPFAM" id="SSF49464">
    <property type="entry name" value="Carboxypeptidase regulatory domain-like"/>
    <property type="match status" value="1"/>
</dbReference>
<keyword evidence="1" id="KW-0378">Hydrolase</keyword>
<dbReference type="GO" id="GO:0004180">
    <property type="term" value="F:carboxypeptidase activity"/>
    <property type="evidence" value="ECO:0007669"/>
    <property type="project" value="UniProtKB-KW"/>
</dbReference>
<dbReference type="Proteomes" id="UP000252733">
    <property type="component" value="Unassembled WGS sequence"/>
</dbReference>
<comment type="caution">
    <text evidence="1">The sequence shown here is derived from an EMBL/GenBank/DDBJ whole genome shotgun (WGS) entry which is preliminary data.</text>
</comment>
<dbReference type="AlphaFoldDB" id="A0A368UKA2"/>
<dbReference type="Pfam" id="PF13715">
    <property type="entry name" value="CarbopepD_reg_2"/>
    <property type="match status" value="1"/>
</dbReference>
<reference evidence="1 2" key="1">
    <citation type="submission" date="2018-07" db="EMBL/GenBank/DDBJ databases">
        <title>Freshwater and sediment microbial communities from various areas in North America, analyzing microbe dynamics in response to fracking.</title>
        <authorList>
            <person name="Lamendella R."/>
        </authorList>
    </citation>
    <scope>NUCLEOTIDE SEQUENCE [LARGE SCALE GENOMIC DNA]</scope>
    <source>
        <strain evidence="1 2">160A</strain>
    </source>
</reference>
<gene>
    <name evidence="1" type="ORF">DFO77_13128</name>
</gene>
<keyword evidence="1" id="KW-0121">Carboxypeptidase</keyword>
<proteinExistence type="predicted"/>
<name>A0A368UKA2_9BACT</name>
<evidence type="ECO:0000313" key="2">
    <source>
        <dbReference type="Proteomes" id="UP000252733"/>
    </source>
</evidence>